<evidence type="ECO:0000313" key="1">
    <source>
        <dbReference type="EMBL" id="GAA3713381.1"/>
    </source>
</evidence>
<dbReference type="EMBL" id="BAABDS010000033">
    <property type="protein sequence ID" value="GAA3713381.1"/>
    <property type="molecule type" value="Genomic_DNA"/>
</dbReference>
<keyword evidence="2" id="KW-1185">Reference proteome</keyword>
<accession>A0ABP7E4X2</accession>
<dbReference type="Proteomes" id="UP001501479">
    <property type="component" value="Unassembled WGS sequence"/>
</dbReference>
<sequence>MGGNSNIAVTLLAKHIDPFDGLFAVAGSENIETADNTGSDKSGGNEVILASFMTATICNNPCNNQ</sequence>
<evidence type="ECO:0000313" key="2">
    <source>
        <dbReference type="Proteomes" id="UP001501479"/>
    </source>
</evidence>
<name>A0ABP7E4X2_9GAMM</name>
<reference evidence="2" key="1">
    <citation type="journal article" date="2019" name="Int. J. Syst. Evol. Microbiol.">
        <title>The Global Catalogue of Microorganisms (GCM) 10K type strain sequencing project: providing services to taxonomists for standard genome sequencing and annotation.</title>
        <authorList>
            <consortium name="The Broad Institute Genomics Platform"/>
            <consortium name="The Broad Institute Genome Sequencing Center for Infectious Disease"/>
            <person name="Wu L."/>
            <person name="Ma J."/>
        </authorList>
    </citation>
    <scope>NUCLEOTIDE SEQUENCE [LARGE SCALE GENOMIC DNA]</scope>
    <source>
        <strain evidence="2">JCM 17329</strain>
    </source>
</reference>
<protein>
    <submittedName>
        <fullName evidence="1">Uncharacterized protein</fullName>
    </submittedName>
</protein>
<gene>
    <name evidence="1" type="ORF">GCM10022421_20830</name>
</gene>
<proteinExistence type="predicted"/>
<comment type="caution">
    <text evidence="1">The sequence shown here is derived from an EMBL/GenBank/DDBJ whole genome shotgun (WGS) entry which is preliminary data.</text>
</comment>
<organism evidence="1 2">
    <name type="scientific">Oceanisphaera sediminis</name>
    <dbReference type="NCBI Taxonomy" id="981381"/>
    <lineage>
        <taxon>Bacteria</taxon>
        <taxon>Pseudomonadati</taxon>
        <taxon>Pseudomonadota</taxon>
        <taxon>Gammaproteobacteria</taxon>
        <taxon>Aeromonadales</taxon>
        <taxon>Aeromonadaceae</taxon>
        <taxon>Oceanisphaera</taxon>
    </lineage>
</organism>